<sequence length="230" mass="24776">MRLAYVKGPPVAVFAGSWRCSTSPVDGVPIALGEPFGDCDPGVAKLISIATTVRYVKLMGAKVYVSNSLGEEGVDAAFAGGADGVLEELSHAWGEYKDGAKFVVFSPSDVAELVNAVRTVAERAGRPFDVLVATSFDKAHVFVPYADGIVVTGGWVGIELAEVSRLPEIGRCINCGVDYLMYSGSLRRCIYCGRRLIRVISSTRPPRSRAVFRSVFNKYKGLSSLRFKIV</sequence>
<evidence type="ECO:0000313" key="2">
    <source>
        <dbReference type="Proteomes" id="UP000554766"/>
    </source>
</evidence>
<evidence type="ECO:0000313" key="1">
    <source>
        <dbReference type="EMBL" id="NYR15275.1"/>
    </source>
</evidence>
<comment type="caution">
    <text evidence="1">The sequence shown here is derived from an EMBL/GenBank/DDBJ whole genome shotgun (WGS) entry which is preliminary data.</text>
</comment>
<dbReference type="OMA" id="CGVDYLM"/>
<dbReference type="GeneID" id="5054655"/>
<keyword evidence="2" id="KW-1185">Reference proteome</keyword>
<proteinExistence type="predicted"/>
<accession>A0A7L4P8F4</accession>
<dbReference type="EMBL" id="JAAVJF010000002">
    <property type="protein sequence ID" value="NYR15275.1"/>
    <property type="molecule type" value="Genomic_DNA"/>
</dbReference>
<name>A0A7L4P8F4_9CREN</name>
<dbReference type="AlphaFoldDB" id="A0A7L4P8F4"/>
<reference evidence="1 2" key="1">
    <citation type="journal article" date="2020" name="Nat. Commun.">
        <title>The structures of two archaeal type IV pili illuminate evolutionary relationships.</title>
        <authorList>
            <person name="Wang F."/>
            <person name="Baquero D.P."/>
            <person name="Su Z."/>
            <person name="Beltran L.C."/>
            <person name="Prangishvili D."/>
            <person name="Krupovic M."/>
            <person name="Egelman E.H."/>
        </authorList>
    </citation>
    <scope>NUCLEOTIDE SEQUENCE [LARGE SCALE GENOMIC DNA]</scope>
    <source>
        <strain evidence="1 2">2GA</strain>
    </source>
</reference>
<organism evidence="1 2">
    <name type="scientific">Pyrobaculum arsenaticum</name>
    <dbReference type="NCBI Taxonomy" id="121277"/>
    <lineage>
        <taxon>Archaea</taxon>
        <taxon>Thermoproteota</taxon>
        <taxon>Thermoprotei</taxon>
        <taxon>Thermoproteales</taxon>
        <taxon>Thermoproteaceae</taxon>
        <taxon>Pyrobaculum</taxon>
    </lineage>
</organism>
<dbReference type="RefSeq" id="WP_011900909.1">
    <property type="nucleotide sequence ID" value="NZ_JAAVJF010000002.1"/>
</dbReference>
<protein>
    <submittedName>
        <fullName evidence="1">Uncharacterized protein</fullName>
    </submittedName>
</protein>
<gene>
    <name evidence="1" type="ORF">HC235_04790</name>
</gene>
<dbReference type="Proteomes" id="UP000554766">
    <property type="component" value="Unassembled WGS sequence"/>
</dbReference>